<gene>
    <name evidence="1" type="ORF">L9X51_18630</name>
</gene>
<protein>
    <submittedName>
        <fullName evidence="1">Uncharacterized protein</fullName>
    </submittedName>
</protein>
<accession>A0A9X4FBG9</accession>
<dbReference type="Proteomes" id="UP001140978">
    <property type="component" value="Unassembled WGS sequence"/>
</dbReference>
<evidence type="ECO:0000313" key="2">
    <source>
        <dbReference type="Proteomes" id="UP001140978"/>
    </source>
</evidence>
<name>A0A9X4FBG9_9VIBR</name>
<dbReference type="PANTHER" id="PTHR45458:SF1">
    <property type="entry name" value="SHORT CHAIN DEHYDROGENASE"/>
    <property type="match status" value="1"/>
</dbReference>
<evidence type="ECO:0000313" key="1">
    <source>
        <dbReference type="EMBL" id="MDE1348384.1"/>
    </source>
</evidence>
<comment type="caution">
    <text evidence="1">The sequence shown here is derived from an EMBL/GenBank/DDBJ whole genome shotgun (WGS) entry which is preliminary data.</text>
</comment>
<dbReference type="EMBL" id="JAKNAX010000121">
    <property type="protein sequence ID" value="MDE1348384.1"/>
    <property type="molecule type" value="Genomic_DNA"/>
</dbReference>
<dbReference type="Gene3D" id="3.40.50.720">
    <property type="entry name" value="NAD(P)-binding Rossmann-like Domain"/>
    <property type="match status" value="1"/>
</dbReference>
<proteinExistence type="predicted"/>
<dbReference type="InterPro" id="IPR036291">
    <property type="entry name" value="NAD(P)-bd_dom_sf"/>
</dbReference>
<dbReference type="AlphaFoldDB" id="A0A9X4FBG9"/>
<organism evidence="1 2">
    <name type="scientific">Vibrio aestuarianus</name>
    <dbReference type="NCBI Taxonomy" id="28171"/>
    <lineage>
        <taxon>Bacteria</taxon>
        <taxon>Pseudomonadati</taxon>
        <taxon>Pseudomonadota</taxon>
        <taxon>Gammaproteobacteria</taxon>
        <taxon>Vibrionales</taxon>
        <taxon>Vibrionaceae</taxon>
        <taxon>Vibrio</taxon>
    </lineage>
</organism>
<reference evidence="1" key="1">
    <citation type="submission" date="2022-02" db="EMBL/GenBank/DDBJ databases">
        <title>Emergence and expansion in Europe of a Vibrio aestuarianus clonal complex pathogenic for oysters.</title>
        <authorList>
            <person name="Mesnil A."/>
            <person name="Travers M.-A."/>
        </authorList>
    </citation>
    <scope>NUCLEOTIDE SEQUENCE</scope>
    <source>
        <strain evidence="1">19_064_15T1</strain>
    </source>
</reference>
<dbReference type="GO" id="GO:0016616">
    <property type="term" value="F:oxidoreductase activity, acting on the CH-OH group of donors, NAD or NADP as acceptor"/>
    <property type="evidence" value="ECO:0007669"/>
    <property type="project" value="TreeGrafter"/>
</dbReference>
<dbReference type="InterPro" id="IPR052184">
    <property type="entry name" value="SDR_enzymes"/>
</dbReference>
<sequence length="53" mass="5921">MAIHPDWVQTDMGGKDGKVTVEESVKGMLNVIDNLKLKHSGSFFVYDGTQLPW</sequence>
<dbReference type="PANTHER" id="PTHR45458">
    <property type="entry name" value="SHORT-CHAIN DEHYDROGENASE/REDUCTASE SDR"/>
    <property type="match status" value="1"/>
</dbReference>
<dbReference type="SUPFAM" id="SSF51735">
    <property type="entry name" value="NAD(P)-binding Rossmann-fold domains"/>
    <property type="match status" value="1"/>
</dbReference>